<evidence type="ECO:0000256" key="9">
    <source>
        <dbReference type="ARBA" id="ARBA00029936"/>
    </source>
</evidence>
<protein>
    <recommendedName>
        <fullName evidence="2">valine--tRNA ligase</fullName>
        <ecNumber evidence="2">6.1.1.9</ecNumber>
    </recommendedName>
    <alternativeName>
        <fullName evidence="9">Valyl-tRNA synthetase</fullName>
    </alternativeName>
</protein>
<organism evidence="11 12">
    <name type="scientific">Kouleothrix aurantiaca</name>
    <dbReference type="NCBI Taxonomy" id="186479"/>
    <lineage>
        <taxon>Bacteria</taxon>
        <taxon>Bacillati</taxon>
        <taxon>Chloroflexota</taxon>
        <taxon>Chloroflexia</taxon>
        <taxon>Chloroflexales</taxon>
        <taxon>Roseiflexineae</taxon>
        <taxon>Roseiflexaceae</taxon>
        <taxon>Kouleothrix</taxon>
    </lineage>
</organism>
<sequence length="224" mass="25916">MLAQRYSPTDAEGRWQEHWDRTQLYAFDPADPRPPFAIDTPPPTVSGELHIGHVYSYIQAEAMARFWRMQGRNIYYPFGFDDNGLPTERYVEKSHGLRARDMPRDEFIALCLRASRTVEDRFEAFWKRLGFSVDWRLRYSTIDPQARRISQWSFLDLHRKGLIYRAQAPNPWCIECQTAIAQAEMDDAERDTTVYTLLFGIASTGEAFAQHDSSARTAQANASP</sequence>
<dbReference type="GO" id="GO:0004832">
    <property type="term" value="F:valine-tRNA ligase activity"/>
    <property type="evidence" value="ECO:0007669"/>
    <property type="project" value="UniProtKB-EC"/>
</dbReference>
<keyword evidence="7" id="KW-0648">Protein biosynthesis</keyword>
<evidence type="ECO:0000256" key="5">
    <source>
        <dbReference type="ARBA" id="ARBA00022741"/>
    </source>
</evidence>
<comment type="subcellular location">
    <subcellularLocation>
        <location evidence="1">Cytoplasm</location>
    </subcellularLocation>
</comment>
<dbReference type="PROSITE" id="PS00178">
    <property type="entry name" value="AA_TRNA_LIGASE_I"/>
    <property type="match status" value="1"/>
</dbReference>
<keyword evidence="8" id="KW-0030">Aminoacyl-tRNA synthetase</keyword>
<dbReference type="InterPro" id="IPR002303">
    <property type="entry name" value="Valyl-tRNA_ligase"/>
</dbReference>
<keyword evidence="12" id="KW-1185">Reference proteome</keyword>
<dbReference type="AlphaFoldDB" id="A0A0P9H8T3"/>
<dbReference type="EMBL" id="LJCR01001452">
    <property type="protein sequence ID" value="KPV50335.1"/>
    <property type="molecule type" value="Genomic_DNA"/>
</dbReference>
<evidence type="ECO:0000256" key="1">
    <source>
        <dbReference type="ARBA" id="ARBA00004496"/>
    </source>
</evidence>
<dbReference type="GO" id="GO:0006438">
    <property type="term" value="P:valyl-tRNA aminoacylation"/>
    <property type="evidence" value="ECO:0007669"/>
    <property type="project" value="InterPro"/>
</dbReference>
<dbReference type="InterPro" id="IPR014729">
    <property type="entry name" value="Rossmann-like_a/b/a_fold"/>
</dbReference>
<dbReference type="GO" id="GO:0005524">
    <property type="term" value="F:ATP binding"/>
    <property type="evidence" value="ECO:0007669"/>
    <property type="project" value="UniProtKB-KW"/>
</dbReference>
<dbReference type="GO" id="GO:0005829">
    <property type="term" value="C:cytosol"/>
    <property type="evidence" value="ECO:0007669"/>
    <property type="project" value="TreeGrafter"/>
</dbReference>
<evidence type="ECO:0000256" key="7">
    <source>
        <dbReference type="ARBA" id="ARBA00022917"/>
    </source>
</evidence>
<evidence type="ECO:0000256" key="3">
    <source>
        <dbReference type="ARBA" id="ARBA00022490"/>
    </source>
</evidence>
<evidence type="ECO:0000256" key="4">
    <source>
        <dbReference type="ARBA" id="ARBA00022598"/>
    </source>
</evidence>
<comment type="caution">
    <text evidence="11">The sequence shown here is derived from an EMBL/GenBank/DDBJ whole genome shotgun (WGS) entry which is preliminary data.</text>
</comment>
<dbReference type="EC" id="6.1.1.9" evidence="2"/>
<evidence type="ECO:0000256" key="2">
    <source>
        <dbReference type="ARBA" id="ARBA00013169"/>
    </source>
</evidence>
<dbReference type="Pfam" id="PF00133">
    <property type="entry name" value="tRNA-synt_1"/>
    <property type="match status" value="1"/>
</dbReference>
<accession>A0A0P9H8T3</accession>
<keyword evidence="3" id="KW-0963">Cytoplasm</keyword>
<evidence type="ECO:0000313" key="11">
    <source>
        <dbReference type="EMBL" id="KPV50335.1"/>
    </source>
</evidence>
<feature type="non-terminal residue" evidence="11">
    <location>
        <position position="224"/>
    </location>
</feature>
<dbReference type="PANTHER" id="PTHR11946:SF93">
    <property type="entry name" value="VALINE--TRNA LIGASE, CHLOROPLASTIC_MITOCHONDRIAL 2"/>
    <property type="match status" value="1"/>
</dbReference>
<evidence type="ECO:0000313" key="12">
    <source>
        <dbReference type="Proteomes" id="UP000050509"/>
    </source>
</evidence>
<dbReference type="SUPFAM" id="SSF52374">
    <property type="entry name" value="Nucleotidylyl transferase"/>
    <property type="match status" value="1"/>
</dbReference>
<feature type="domain" description="Aminoacyl-tRNA synthetase class Ia" evidence="10">
    <location>
        <begin position="15"/>
        <end position="193"/>
    </location>
</feature>
<reference evidence="11 12" key="1">
    <citation type="submission" date="2015-09" db="EMBL/GenBank/DDBJ databases">
        <title>Draft genome sequence of Kouleothrix aurantiaca JCM 19913.</title>
        <authorList>
            <person name="Hemp J."/>
        </authorList>
    </citation>
    <scope>NUCLEOTIDE SEQUENCE [LARGE SCALE GENOMIC DNA]</scope>
    <source>
        <strain evidence="11 12">COM-B</strain>
    </source>
</reference>
<dbReference type="Gene3D" id="3.40.50.620">
    <property type="entry name" value="HUPs"/>
    <property type="match status" value="1"/>
</dbReference>
<evidence type="ECO:0000256" key="6">
    <source>
        <dbReference type="ARBA" id="ARBA00022840"/>
    </source>
</evidence>
<dbReference type="PANTHER" id="PTHR11946">
    <property type="entry name" value="VALYL-TRNA SYNTHETASES"/>
    <property type="match status" value="1"/>
</dbReference>
<keyword evidence="4" id="KW-0436">Ligase</keyword>
<dbReference type="InterPro" id="IPR001412">
    <property type="entry name" value="aa-tRNA-synth_I_CS"/>
</dbReference>
<evidence type="ECO:0000256" key="8">
    <source>
        <dbReference type="ARBA" id="ARBA00023146"/>
    </source>
</evidence>
<keyword evidence="5" id="KW-0547">Nucleotide-binding</keyword>
<dbReference type="Proteomes" id="UP000050509">
    <property type="component" value="Unassembled WGS sequence"/>
</dbReference>
<keyword evidence="6" id="KW-0067">ATP-binding</keyword>
<dbReference type="InterPro" id="IPR002300">
    <property type="entry name" value="aa-tRNA-synth_Ia"/>
</dbReference>
<dbReference type="FunFam" id="3.40.50.620:FF:000192">
    <property type="entry name" value="Valine--tRNA ligase"/>
    <property type="match status" value="1"/>
</dbReference>
<proteinExistence type="predicted"/>
<evidence type="ECO:0000259" key="10">
    <source>
        <dbReference type="Pfam" id="PF00133"/>
    </source>
</evidence>
<gene>
    <name evidence="11" type="ORF">SE17_27550</name>
</gene>
<name>A0A0P9H8T3_9CHLR</name>